<evidence type="ECO:0000256" key="1">
    <source>
        <dbReference type="ARBA" id="ARBA00001936"/>
    </source>
</evidence>
<dbReference type="Gene3D" id="3.90.320.10">
    <property type="match status" value="1"/>
</dbReference>
<evidence type="ECO:0000256" key="14">
    <source>
        <dbReference type="RuleBase" id="RU365022"/>
    </source>
</evidence>
<dbReference type="InterPro" id="IPR011604">
    <property type="entry name" value="PDDEXK-like_dom_sf"/>
</dbReference>
<dbReference type="NCBIfam" id="TIGR00372">
    <property type="entry name" value="cas4"/>
    <property type="match status" value="1"/>
</dbReference>
<evidence type="ECO:0000259" key="15">
    <source>
        <dbReference type="Pfam" id="PF01930"/>
    </source>
</evidence>
<evidence type="ECO:0000256" key="6">
    <source>
        <dbReference type="ARBA" id="ARBA00022722"/>
    </source>
</evidence>
<keyword evidence="6 14" id="KW-0540">Nuclease</keyword>
<dbReference type="RefSeq" id="WP_054843809.1">
    <property type="nucleotide sequence ID" value="NZ_BBBK01000008.1"/>
</dbReference>
<evidence type="ECO:0000313" key="17">
    <source>
        <dbReference type="Proteomes" id="UP001060771"/>
    </source>
</evidence>
<evidence type="ECO:0000256" key="11">
    <source>
        <dbReference type="ARBA" id="ARBA00023014"/>
    </source>
</evidence>
<protein>
    <recommendedName>
        <fullName evidence="5 14">CRISPR-associated exonuclease Cas4</fullName>
        <ecNumber evidence="4 14">3.1.12.1</ecNumber>
    </recommendedName>
</protein>
<dbReference type="PANTHER" id="PTHR36531">
    <property type="entry name" value="CRISPR-ASSOCIATED EXONUCLEASE CAS4"/>
    <property type="match status" value="1"/>
</dbReference>
<dbReference type="InterPro" id="IPR013343">
    <property type="entry name" value="CRISPR-assoc_prot_Cas4"/>
</dbReference>
<keyword evidence="12 14" id="KW-0051">Antiviral defense</keyword>
<proteinExistence type="inferred from homology"/>
<evidence type="ECO:0000256" key="4">
    <source>
        <dbReference type="ARBA" id="ARBA00012768"/>
    </source>
</evidence>
<keyword evidence="10 14" id="KW-0408">Iron</keyword>
<dbReference type="InterPro" id="IPR022765">
    <property type="entry name" value="Dna2/Cas4_DUF83"/>
</dbReference>
<dbReference type="InterPro" id="IPR051827">
    <property type="entry name" value="Cas4_exonuclease"/>
</dbReference>
<evidence type="ECO:0000256" key="9">
    <source>
        <dbReference type="ARBA" id="ARBA00022839"/>
    </source>
</evidence>
<keyword evidence="11 14" id="KW-0411">Iron-sulfur</keyword>
<dbReference type="EMBL" id="AP026830">
    <property type="protein sequence ID" value="BDR92492.1"/>
    <property type="molecule type" value="Genomic_DNA"/>
</dbReference>
<evidence type="ECO:0000256" key="2">
    <source>
        <dbReference type="ARBA" id="ARBA00001966"/>
    </source>
</evidence>
<comment type="cofactor">
    <cofactor evidence="14">
        <name>iron-sulfur cluster</name>
        <dbReference type="ChEBI" id="CHEBI:30408"/>
    </cofactor>
</comment>
<evidence type="ECO:0000256" key="8">
    <source>
        <dbReference type="ARBA" id="ARBA00022801"/>
    </source>
</evidence>
<gene>
    <name evidence="16" type="ORF">Vsou_15850</name>
</gene>
<keyword evidence="9 14" id="KW-0269">Exonuclease</keyword>
<evidence type="ECO:0000256" key="10">
    <source>
        <dbReference type="ARBA" id="ARBA00023004"/>
    </source>
</evidence>
<comment type="similarity">
    <text evidence="3 14">Belongs to the CRISPR-associated exonuclease Cas4 family.</text>
</comment>
<dbReference type="PANTHER" id="PTHR36531:SF6">
    <property type="entry name" value="DNA REPLICATION ATP-DEPENDENT HELICASE_NUCLEASE DNA2"/>
    <property type="match status" value="1"/>
</dbReference>
<evidence type="ECO:0000256" key="13">
    <source>
        <dbReference type="ARBA" id="ARBA00023211"/>
    </source>
</evidence>
<name>A0ABM8BN98_9CREN</name>
<feature type="domain" description="DUF83" evidence="15">
    <location>
        <begin position="7"/>
        <end position="189"/>
    </location>
</feature>
<dbReference type="Proteomes" id="UP001060771">
    <property type="component" value="Chromosome"/>
</dbReference>
<evidence type="ECO:0000256" key="5">
    <source>
        <dbReference type="ARBA" id="ARBA00020049"/>
    </source>
</evidence>
<evidence type="ECO:0000256" key="7">
    <source>
        <dbReference type="ARBA" id="ARBA00022723"/>
    </source>
</evidence>
<keyword evidence="7 14" id="KW-0479">Metal-binding</keyword>
<evidence type="ECO:0000313" key="16">
    <source>
        <dbReference type="EMBL" id="BDR92492.1"/>
    </source>
</evidence>
<organism evidence="16 17">
    <name type="scientific">Vulcanisaeta souniana JCM 11219</name>
    <dbReference type="NCBI Taxonomy" id="1293586"/>
    <lineage>
        <taxon>Archaea</taxon>
        <taxon>Thermoproteota</taxon>
        <taxon>Thermoprotei</taxon>
        <taxon>Thermoproteales</taxon>
        <taxon>Thermoproteaceae</taxon>
        <taxon>Vulcanisaeta</taxon>
    </lineage>
</organism>
<dbReference type="EC" id="3.1.12.1" evidence="4 14"/>
<keyword evidence="17" id="KW-1185">Reference proteome</keyword>
<reference evidence="17" key="1">
    <citation type="submission" date="2022-09" db="EMBL/GenBank/DDBJ databases">
        <title>Complete genome sequence of Vulcanisaeta souniana.</title>
        <authorList>
            <person name="Kato S."/>
            <person name="Itoh T."/>
            <person name="Ohkuma M."/>
        </authorList>
    </citation>
    <scope>NUCLEOTIDE SEQUENCE [LARGE SCALE GENOMIC DNA]</scope>
    <source>
        <strain evidence="17">JCM 11219</strain>
    </source>
</reference>
<comment type="function">
    <text evidence="14">CRISPR (clustered regularly interspaced short palindromic repeat) is an adaptive immune system that provides protection against mobile genetic elements (viruses, transposable elements and conjugative plasmids). CRISPR clusters contain sequences complementary to antecedent mobile elements and target invading nucleic acids. CRISPR clusters are transcribed and processed into CRISPR RNA (crRNA).</text>
</comment>
<keyword evidence="13 14" id="KW-0464">Manganese</keyword>
<evidence type="ECO:0000256" key="12">
    <source>
        <dbReference type="ARBA" id="ARBA00023118"/>
    </source>
</evidence>
<accession>A0ABM8BN98</accession>
<comment type="cofactor">
    <cofactor evidence="2">
        <name>[4Fe-4S] cluster</name>
        <dbReference type="ChEBI" id="CHEBI:49883"/>
    </cofactor>
</comment>
<dbReference type="Pfam" id="PF01930">
    <property type="entry name" value="Cas_Cas4"/>
    <property type="match status" value="1"/>
</dbReference>
<comment type="cofactor">
    <cofactor evidence="14">
        <name>Mg(2+)</name>
        <dbReference type="ChEBI" id="CHEBI:18420"/>
    </cofactor>
    <cofactor evidence="14">
        <name>Mn(2+)</name>
        <dbReference type="ChEBI" id="CHEBI:29035"/>
    </cofactor>
    <text evidence="14">Mg(2+) or Mn(2+) required for ssDNA cleavage activity.</text>
</comment>
<keyword evidence="8 14" id="KW-0378">Hydrolase</keyword>
<comment type="cofactor">
    <cofactor evidence="1">
        <name>Mn(2+)</name>
        <dbReference type="ChEBI" id="CHEBI:29035"/>
    </cofactor>
</comment>
<evidence type="ECO:0000256" key="3">
    <source>
        <dbReference type="ARBA" id="ARBA00009189"/>
    </source>
</evidence>
<sequence length="191" mass="21890">MMDYIPISMIKEYTYCPRQAYLKIMIMKEPPTESMKYAKQVSNTENVIKSIREQGIEGEVSLEVPVKSAKLGIVGRVDAVVVNKNRAVIIEAKLNIGNKKKLYTRYSHVLAQATAYAMALEETMKVTVDKIIIINQEKETTITIRPTPNLRKWTERTIQDMRKHIQNQEPPPKTTNKAKCKACYFKDICPP</sequence>